<evidence type="ECO:0000256" key="3">
    <source>
        <dbReference type="ARBA" id="ARBA00022985"/>
    </source>
</evidence>
<reference evidence="4" key="1">
    <citation type="journal article" date="2008" name="Environ. Microbiol.">
        <title>Design and testing of 'genome-proxy' microarrays to profile marine microbial communities.</title>
        <authorList>
            <person name="Rich V.I."/>
            <person name="Konstantinidis K."/>
            <person name="DeLong E.F."/>
        </authorList>
    </citation>
    <scope>NUCLEOTIDE SEQUENCE</scope>
</reference>
<gene>
    <name evidence="4" type="ORF">MBMO_EB00055B11g046</name>
</gene>
<dbReference type="InterPro" id="IPR004528">
    <property type="entry name" value="KdsB"/>
</dbReference>
<dbReference type="InterPro" id="IPR003329">
    <property type="entry name" value="Cytidylyl_trans"/>
</dbReference>
<dbReference type="EMBL" id="EU221239">
    <property type="protein sequence ID" value="ABX59257.1"/>
    <property type="molecule type" value="Genomic_DNA"/>
</dbReference>
<dbReference type="Pfam" id="PF02348">
    <property type="entry name" value="CTP_transf_3"/>
    <property type="match status" value="1"/>
</dbReference>
<dbReference type="NCBIfam" id="NF003950">
    <property type="entry name" value="PRK05450.1-3"/>
    <property type="match status" value="1"/>
</dbReference>
<dbReference type="EMBL" id="GU474935">
    <property type="protein sequence ID" value="ADI19938.1"/>
    <property type="molecule type" value="Genomic_DNA"/>
</dbReference>
<dbReference type="PANTHER" id="PTHR42866">
    <property type="entry name" value="3-DEOXY-MANNO-OCTULOSONATE CYTIDYLYLTRANSFERASE"/>
    <property type="match status" value="1"/>
</dbReference>
<evidence type="ECO:0000313" key="5">
    <source>
        <dbReference type="EMBL" id="ADI19938.1"/>
    </source>
</evidence>
<dbReference type="PANTHER" id="PTHR42866:SF2">
    <property type="entry name" value="3-DEOXY-MANNO-OCTULOSONATE CYTIDYLYLTRANSFERASE, MITOCHONDRIAL"/>
    <property type="match status" value="1"/>
</dbReference>
<keyword evidence="2" id="KW-0548">Nucleotidyltransferase</keyword>
<keyword evidence="3" id="KW-0448">Lipopolysaccharide biosynthesis</keyword>
<dbReference type="NCBIfam" id="NF003952">
    <property type="entry name" value="PRK05450.1-5"/>
    <property type="match status" value="1"/>
</dbReference>
<sequence>MKVLIVVPARYESSRFPGKPLIELTGADGKTKSLVQRSWEAAKSVRNVDVIVATDDSRIEKVAKEFGASVVMTSSDCANGTERCAEAISNIDYDYDLIVNLQGDAPLSPAWFVEDLINSFKGNKEADMATPVLRCDEETIMALKEDRSEGRVGGTTAVFDKNNKALYFSKEVLPYSNDKKTTIFHHVGIYAYKPKALKEYIGWTSGPLEEAEGLEQLRFLENGGYINCVEVNGKGRAFWEVNNPSDVPKVNAMLKKLGIS</sequence>
<dbReference type="GO" id="GO:0009103">
    <property type="term" value="P:lipopolysaccharide biosynthetic process"/>
    <property type="evidence" value="ECO:0007669"/>
    <property type="project" value="UniProtKB-KW"/>
</dbReference>
<keyword evidence="1" id="KW-0808">Transferase</keyword>
<reference evidence="5" key="2">
    <citation type="journal article" date="2011" name="Environ. Microbiol.">
        <title>Time-series analyses of Monterey Bay coastal microbial picoplankton using a 'genome proxy' microarray.</title>
        <authorList>
            <person name="Rich V.I."/>
            <person name="Pham V.D."/>
            <person name="Eppley J."/>
            <person name="Shi Y."/>
            <person name="DeLong E.F."/>
        </authorList>
    </citation>
    <scope>NUCLEOTIDE SEQUENCE</scope>
</reference>
<dbReference type="SUPFAM" id="SSF53448">
    <property type="entry name" value="Nucleotide-diphospho-sugar transferases"/>
    <property type="match status" value="1"/>
</dbReference>
<evidence type="ECO:0000313" key="4">
    <source>
        <dbReference type="EMBL" id="ABX59257.1"/>
    </source>
</evidence>
<organism evidence="4">
    <name type="scientific">uncultured marine bacterium EB000_55B11</name>
    <dbReference type="NCBI Taxonomy" id="480665"/>
    <lineage>
        <taxon>Bacteria</taxon>
        <taxon>environmental samples</taxon>
    </lineage>
</organism>
<dbReference type="Gene3D" id="3.90.550.10">
    <property type="entry name" value="Spore Coat Polysaccharide Biosynthesis Protein SpsA, Chain A"/>
    <property type="match status" value="1"/>
</dbReference>
<dbReference type="GO" id="GO:0008690">
    <property type="term" value="F:3-deoxy-manno-octulosonate cytidylyltransferase activity"/>
    <property type="evidence" value="ECO:0007669"/>
    <property type="project" value="InterPro"/>
</dbReference>
<dbReference type="CDD" id="cd02517">
    <property type="entry name" value="CMP-KDO-Synthetase"/>
    <property type="match status" value="1"/>
</dbReference>
<proteinExistence type="predicted"/>
<name>A9QP89_9BACT</name>
<dbReference type="InterPro" id="IPR029044">
    <property type="entry name" value="Nucleotide-diphossugar_trans"/>
</dbReference>
<dbReference type="GO" id="GO:0005829">
    <property type="term" value="C:cytosol"/>
    <property type="evidence" value="ECO:0007669"/>
    <property type="project" value="TreeGrafter"/>
</dbReference>
<accession>A9QP89</accession>
<evidence type="ECO:0000256" key="1">
    <source>
        <dbReference type="ARBA" id="ARBA00022679"/>
    </source>
</evidence>
<evidence type="ECO:0000256" key="2">
    <source>
        <dbReference type="ARBA" id="ARBA00022695"/>
    </source>
</evidence>
<dbReference type="AlphaFoldDB" id="A9QP89"/>
<protein>
    <submittedName>
        <fullName evidence="4">CMP-2 keto-3-deoxyoctulosonic acid synthetase</fullName>
    </submittedName>
</protein>